<dbReference type="EC" id="2.7.11.1" evidence="3"/>
<organism evidence="3 4">
    <name type="scientific">Aeoliella mucimassa</name>
    <dbReference type="NCBI Taxonomy" id="2527972"/>
    <lineage>
        <taxon>Bacteria</taxon>
        <taxon>Pseudomonadati</taxon>
        <taxon>Planctomycetota</taxon>
        <taxon>Planctomycetia</taxon>
        <taxon>Pirellulales</taxon>
        <taxon>Lacipirellulaceae</taxon>
        <taxon>Aeoliella</taxon>
    </lineage>
</organism>
<evidence type="ECO:0000313" key="4">
    <source>
        <dbReference type="Proteomes" id="UP000315750"/>
    </source>
</evidence>
<feature type="domain" description="Pyrrolo-quinoline quinone repeat" evidence="2">
    <location>
        <begin position="225"/>
        <end position="336"/>
    </location>
</feature>
<feature type="compositionally biased region" description="Polar residues" evidence="1">
    <location>
        <begin position="414"/>
        <end position="423"/>
    </location>
</feature>
<dbReference type="Gene3D" id="2.130.10.10">
    <property type="entry name" value="YVTN repeat-like/Quinoprotein amine dehydrogenase"/>
    <property type="match status" value="1"/>
</dbReference>
<dbReference type="PANTHER" id="PTHR34512:SF30">
    <property type="entry name" value="OUTER MEMBRANE PROTEIN ASSEMBLY FACTOR BAMB"/>
    <property type="match status" value="1"/>
</dbReference>
<dbReference type="AlphaFoldDB" id="A0A518AGM3"/>
<dbReference type="InterPro" id="IPR015943">
    <property type="entry name" value="WD40/YVTN_repeat-like_dom_sf"/>
</dbReference>
<feature type="compositionally biased region" description="Acidic residues" evidence="1">
    <location>
        <begin position="428"/>
        <end position="443"/>
    </location>
</feature>
<dbReference type="GO" id="GO:0004674">
    <property type="term" value="F:protein serine/threonine kinase activity"/>
    <property type="evidence" value="ECO:0007669"/>
    <property type="project" value="UniProtKB-EC"/>
</dbReference>
<feature type="region of interest" description="Disordered" evidence="1">
    <location>
        <begin position="368"/>
        <end position="443"/>
    </location>
</feature>
<name>A0A518AGM3_9BACT</name>
<evidence type="ECO:0000256" key="1">
    <source>
        <dbReference type="SAM" id="MobiDB-lite"/>
    </source>
</evidence>
<dbReference type="SUPFAM" id="SSF50998">
    <property type="entry name" value="Quinoprotein alcohol dehydrogenase-like"/>
    <property type="match status" value="1"/>
</dbReference>
<dbReference type="Pfam" id="PF13360">
    <property type="entry name" value="PQQ_2"/>
    <property type="match status" value="2"/>
</dbReference>
<evidence type="ECO:0000313" key="3">
    <source>
        <dbReference type="EMBL" id="QDU53878.1"/>
    </source>
</evidence>
<dbReference type="PANTHER" id="PTHR34512">
    <property type="entry name" value="CELL SURFACE PROTEIN"/>
    <property type="match status" value="1"/>
</dbReference>
<keyword evidence="3" id="KW-0808">Transferase</keyword>
<dbReference type="SMART" id="SM00564">
    <property type="entry name" value="PQQ"/>
    <property type="match status" value="3"/>
</dbReference>
<keyword evidence="3" id="KW-0418">Kinase</keyword>
<keyword evidence="4" id="KW-1185">Reference proteome</keyword>
<gene>
    <name evidence="3" type="primary">afsK</name>
    <name evidence="3" type="ORF">Pan181_00560</name>
</gene>
<accession>A0A518AGM3</accession>
<sequence>MRTLPLRTLPLLLVALTFGALLLPQFAVAQSGLVSTLKAERLGLERGWFSQAQIDRQRHHVVNAVLEGDLLLVLSDSGVLHAMNAETGKTAWIAQFGNPNYPSLGPAANKDSVAMINGSTLYVLDRSNGLQKMMKKLSGGAGGGPALTDDYVIVPMFSGRVEAYSLGEPLDFPWYYSSTGRVFDSPVATPDSVVWPTDRGFLYVANRGDEAGIRYRFESAGRIMGHPASVDGTLYFTSTNGYLYAINEQNGQQIWRYSVGSPISKPPLVVDGMAYVATDEPSLHAVDIQTGTLRWLTPGVSRVAGVGKTNVYGMNRFGQLLVVDSRSGVPLGQLETCLSTMTVSNSTTDRIYLVNSTGLVQCMHEVGSDEPYLHDNSPKPEADADEAADASADEEPMDEAADEPADDANPFGAANSNPFGDTSNPFGDTDDDNADDPENPFPF</sequence>
<evidence type="ECO:0000259" key="2">
    <source>
        <dbReference type="Pfam" id="PF13360"/>
    </source>
</evidence>
<dbReference type="InterPro" id="IPR002372">
    <property type="entry name" value="PQQ_rpt_dom"/>
</dbReference>
<dbReference type="Gene3D" id="2.40.128.630">
    <property type="match status" value="1"/>
</dbReference>
<dbReference type="KEGG" id="amuc:Pan181_00560"/>
<protein>
    <submittedName>
        <fullName evidence="3">Serine/threonine-protein kinase AfsK</fullName>
        <ecNumber evidence="3">2.7.11.1</ecNumber>
    </submittedName>
</protein>
<dbReference type="RefSeq" id="WP_145244923.1">
    <property type="nucleotide sequence ID" value="NZ_CP036278.1"/>
</dbReference>
<dbReference type="Proteomes" id="UP000315750">
    <property type="component" value="Chromosome"/>
</dbReference>
<reference evidence="3 4" key="1">
    <citation type="submission" date="2019-02" db="EMBL/GenBank/DDBJ databases">
        <title>Deep-cultivation of Planctomycetes and their phenomic and genomic characterization uncovers novel biology.</title>
        <authorList>
            <person name="Wiegand S."/>
            <person name="Jogler M."/>
            <person name="Boedeker C."/>
            <person name="Pinto D."/>
            <person name="Vollmers J."/>
            <person name="Rivas-Marin E."/>
            <person name="Kohn T."/>
            <person name="Peeters S.H."/>
            <person name="Heuer A."/>
            <person name="Rast P."/>
            <person name="Oberbeckmann S."/>
            <person name="Bunk B."/>
            <person name="Jeske O."/>
            <person name="Meyerdierks A."/>
            <person name="Storesund J.E."/>
            <person name="Kallscheuer N."/>
            <person name="Luecker S."/>
            <person name="Lage O.M."/>
            <person name="Pohl T."/>
            <person name="Merkel B.J."/>
            <person name="Hornburger P."/>
            <person name="Mueller R.-W."/>
            <person name="Bruemmer F."/>
            <person name="Labrenz M."/>
            <person name="Spormann A.M."/>
            <person name="Op den Camp H."/>
            <person name="Overmann J."/>
            <person name="Amann R."/>
            <person name="Jetten M.S.M."/>
            <person name="Mascher T."/>
            <person name="Medema M.H."/>
            <person name="Devos D.P."/>
            <person name="Kaster A.-K."/>
            <person name="Ovreas L."/>
            <person name="Rohde M."/>
            <person name="Galperin M.Y."/>
            <person name="Jogler C."/>
        </authorList>
    </citation>
    <scope>NUCLEOTIDE SEQUENCE [LARGE SCALE GENOMIC DNA]</scope>
    <source>
        <strain evidence="3 4">Pan181</strain>
    </source>
</reference>
<feature type="compositionally biased region" description="Acidic residues" evidence="1">
    <location>
        <begin position="383"/>
        <end position="406"/>
    </location>
</feature>
<feature type="domain" description="Pyrrolo-quinoline quinone repeat" evidence="2">
    <location>
        <begin position="59"/>
        <end position="160"/>
    </location>
</feature>
<dbReference type="OrthoDB" id="273000at2"/>
<feature type="compositionally biased region" description="Basic and acidic residues" evidence="1">
    <location>
        <begin position="371"/>
        <end position="382"/>
    </location>
</feature>
<proteinExistence type="predicted"/>
<dbReference type="InterPro" id="IPR018391">
    <property type="entry name" value="PQQ_b-propeller_rpt"/>
</dbReference>
<dbReference type="InterPro" id="IPR011047">
    <property type="entry name" value="Quinoprotein_ADH-like_sf"/>
</dbReference>
<dbReference type="EMBL" id="CP036278">
    <property type="protein sequence ID" value="QDU53878.1"/>
    <property type="molecule type" value="Genomic_DNA"/>
</dbReference>